<feature type="region of interest" description="Disordered" evidence="1">
    <location>
        <begin position="118"/>
        <end position="163"/>
    </location>
</feature>
<evidence type="ECO:0000313" key="2">
    <source>
        <dbReference type="EMBL" id="KKN02001.1"/>
    </source>
</evidence>
<reference evidence="2" key="1">
    <citation type="journal article" date="2015" name="Nature">
        <title>Complex archaea that bridge the gap between prokaryotes and eukaryotes.</title>
        <authorList>
            <person name="Spang A."/>
            <person name="Saw J.H."/>
            <person name="Jorgensen S.L."/>
            <person name="Zaremba-Niedzwiedzka K."/>
            <person name="Martijn J."/>
            <person name="Lind A.E."/>
            <person name="van Eijk R."/>
            <person name="Schleper C."/>
            <person name="Guy L."/>
            <person name="Ettema T.J."/>
        </authorList>
    </citation>
    <scope>NUCLEOTIDE SEQUENCE</scope>
</reference>
<accession>A0A0F9PLU6</accession>
<protein>
    <submittedName>
        <fullName evidence="2">Uncharacterized protein</fullName>
    </submittedName>
</protein>
<evidence type="ECO:0000256" key="1">
    <source>
        <dbReference type="SAM" id="MobiDB-lite"/>
    </source>
</evidence>
<feature type="compositionally biased region" description="Acidic residues" evidence="1">
    <location>
        <begin position="126"/>
        <end position="163"/>
    </location>
</feature>
<comment type="caution">
    <text evidence="2">The sequence shown here is derived from an EMBL/GenBank/DDBJ whole genome shotgun (WGS) entry which is preliminary data.</text>
</comment>
<name>A0A0F9PLU6_9ZZZZ</name>
<gene>
    <name evidence="2" type="ORF">LCGC14_1122060</name>
</gene>
<organism evidence="2">
    <name type="scientific">marine sediment metagenome</name>
    <dbReference type="NCBI Taxonomy" id="412755"/>
    <lineage>
        <taxon>unclassified sequences</taxon>
        <taxon>metagenomes</taxon>
        <taxon>ecological metagenomes</taxon>
    </lineage>
</organism>
<proteinExistence type="predicted"/>
<dbReference type="EMBL" id="LAZR01005195">
    <property type="protein sequence ID" value="KKN02001.1"/>
    <property type="molecule type" value="Genomic_DNA"/>
</dbReference>
<dbReference type="AlphaFoldDB" id="A0A0F9PLU6"/>
<sequence>MVRLKYNLDEIKSQAYEPGRCRAKLKAVKKKTSKAGNPMLEFAWVILTGDNKGHKISSYPSLMTSSLGNLKEHLEALGLKGKISKSSDALLGRIAVLVIAESPSRDGGRPFVGVVQVLPKSSPLVDPDEDDEFDEDDDDFDENDDDEDEDDEDDDDWDDDDDE</sequence>